<dbReference type="Pfam" id="PF07261">
    <property type="entry name" value="DnaB_2"/>
    <property type="match status" value="1"/>
</dbReference>
<dbReference type="PANTHER" id="PTHR37293:SF5">
    <property type="entry name" value="DNA REPLICATION PROTEIN"/>
    <property type="match status" value="1"/>
</dbReference>
<evidence type="ECO:0000256" key="1">
    <source>
        <dbReference type="ARBA" id="ARBA00093462"/>
    </source>
</evidence>
<evidence type="ECO:0000256" key="2">
    <source>
        <dbReference type="SAM" id="MobiDB-lite"/>
    </source>
</evidence>
<dbReference type="EMBL" id="QNRI01000004">
    <property type="protein sequence ID" value="RBO99514.1"/>
    <property type="molecule type" value="Genomic_DNA"/>
</dbReference>
<dbReference type="Gene3D" id="1.10.10.630">
    <property type="entry name" value="DnaD domain-like"/>
    <property type="match status" value="1"/>
</dbReference>
<feature type="compositionally biased region" description="Polar residues" evidence="2">
    <location>
        <begin position="171"/>
        <end position="187"/>
    </location>
</feature>
<evidence type="ECO:0000313" key="4">
    <source>
        <dbReference type="EMBL" id="RBO99514.1"/>
    </source>
</evidence>
<feature type="compositionally biased region" description="Polar residues" evidence="2">
    <location>
        <begin position="140"/>
        <end position="163"/>
    </location>
</feature>
<feature type="region of interest" description="Disordered" evidence="2">
    <location>
        <begin position="334"/>
        <end position="369"/>
    </location>
</feature>
<dbReference type="InterPro" id="IPR006343">
    <property type="entry name" value="DnaB/C_C"/>
</dbReference>
<proteinExistence type="inferred from homology"/>
<comment type="similarity">
    <text evidence="1">Belongs to the DnaB/DnaD family.</text>
</comment>
<dbReference type="NCBIfam" id="TIGR01446">
    <property type="entry name" value="DnaD_dom"/>
    <property type="match status" value="1"/>
</dbReference>
<feature type="region of interest" description="Disordered" evidence="2">
    <location>
        <begin position="140"/>
        <end position="219"/>
    </location>
</feature>
<dbReference type="InterPro" id="IPR053162">
    <property type="entry name" value="DnaD"/>
</dbReference>
<dbReference type="Proteomes" id="UP000252254">
    <property type="component" value="Unassembled WGS sequence"/>
</dbReference>
<evidence type="ECO:0000313" key="5">
    <source>
        <dbReference type="Proteomes" id="UP000252254"/>
    </source>
</evidence>
<feature type="domain" description="DnaB/C C-terminal" evidence="3">
    <location>
        <begin position="242"/>
        <end position="300"/>
    </location>
</feature>
<protein>
    <submittedName>
        <fullName evidence="4">DnaD/phage-associated family protein</fullName>
    </submittedName>
</protein>
<dbReference type="PANTHER" id="PTHR37293">
    <property type="entry name" value="PHAGE REPLICATION PROTEIN-RELATED"/>
    <property type="match status" value="1"/>
</dbReference>
<feature type="compositionally biased region" description="Basic residues" evidence="2">
    <location>
        <begin position="359"/>
        <end position="369"/>
    </location>
</feature>
<dbReference type="OrthoDB" id="3199595at2"/>
<reference evidence="4 5" key="1">
    <citation type="submission" date="2018-06" db="EMBL/GenBank/DDBJ databases">
        <title>Genomic Encyclopedia of Type Strains, Phase IV (KMG-IV): sequencing the most valuable type-strain genomes for metagenomic binning, comparative biology and taxonomic classification.</title>
        <authorList>
            <person name="Goeker M."/>
        </authorList>
    </citation>
    <scope>NUCLEOTIDE SEQUENCE [LARGE SCALE GENOMIC DNA]</scope>
    <source>
        <strain evidence="4 5">DSM 15140</strain>
    </source>
</reference>
<dbReference type="InterPro" id="IPR034829">
    <property type="entry name" value="DnaD-like_sf"/>
</dbReference>
<dbReference type="SUPFAM" id="SSF158499">
    <property type="entry name" value="DnaD domain-like"/>
    <property type="match status" value="1"/>
</dbReference>
<organism evidence="4 5">
    <name type="scientific">Paraliobacillus ryukyuensis</name>
    <dbReference type="NCBI Taxonomy" id="200904"/>
    <lineage>
        <taxon>Bacteria</taxon>
        <taxon>Bacillati</taxon>
        <taxon>Bacillota</taxon>
        <taxon>Bacilli</taxon>
        <taxon>Bacillales</taxon>
        <taxon>Bacillaceae</taxon>
        <taxon>Paraliobacillus</taxon>
    </lineage>
</organism>
<feature type="compositionally biased region" description="Basic and acidic residues" evidence="2">
    <location>
        <begin position="197"/>
        <end position="212"/>
    </location>
</feature>
<dbReference type="RefSeq" id="WP_113868462.1">
    <property type="nucleotide sequence ID" value="NZ_BAABQN010000003.1"/>
</dbReference>
<sequence length="369" mass="42718">MAKFRMIQTDFWSDPKIVEEFTPEDKYFFLYLLTNPKTTQIGIYVITKKHIAFDTGYSIESVNAIMDRFINHHKVISYNDETREIAIKNWGRYNLNKGGKPVEDCVRSELKEVKDTSLITYVGERIQKKEIKALYDSYNVSSHDTDNDTSSEPSHDTSNVSQHSKNEETSHINASYDTSNDSLTISGQNKEEEEEKEEYKEKQQQQEIENIKDSGGSGIDDPGFKEILDFYRDNLQKAITETPFNYELLSKFYAEWGKDLMLAALKLAAKKEAKGVAFIEAVFNNWRTYGVKTLEDARRYNEQMLKSRKGYSNYKVEDVPNWYLEQKKKSEEKAKQAATVSSESLEEKQDVSQLLNQYNKKKGSRSKSS</sequence>
<evidence type="ECO:0000259" key="3">
    <source>
        <dbReference type="Pfam" id="PF07261"/>
    </source>
</evidence>
<accession>A0A366EDE0</accession>
<dbReference type="AlphaFoldDB" id="A0A366EDE0"/>
<comment type="caution">
    <text evidence="4">The sequence shown here is derived from an EMBL/GenBank/DDBJ whole genome shotgun (WGS) entry which is preliminary data.</text>
</comment>
<name>A0A366EDE0_9BACI</name>
<gene>
    <name evidence="4" type="ORF">DES48_104190</name>
</gene>
<keyword evidence="5" id="KW-1185">Reference proteome</keyword>